<proteinExistence type="inferred from homology"/>
<dbReference type="PROSITE" id="PS00088">
    <property type="entry name" value="SOD_MN"/>
    <property type="match status" value="1"/>
</dbReference>
<dbReference type="InterPro" id="IPR036314">
    <property type="entry name" value="SOD_C_sf"/>
</dbReference>
<evidence type="ECO:0000313" key="11">
    <source>
        <dbReference type="Proteomes" id="UP001325140"/>
    </source>
</evidence>
<comment type="function">
    <text evidence="7">Destroys radicals which are normally produced within the cells and which are toxic to biological systems.</text>
</comment>
<name>A0ABZ0US47_9RICK</name>
<sequence>MIIFCEFVHFLKVKKNAWKLRLFTLSSNVKYIHIRDLTTMKRYSLQSLPYSYDALEPSISRNTLEFHYDKHHRGYLDNINRIVEEHNLETENGVKGLFIDANTELKKDSKNTELWNSVFNNAGQVLNHDFFWNSICSQKDSILSASDIDNKLVSAIEIAFGSIDQFKQDFIKVGISQFGSGWVWLVWSSRERKLKIVKTANAYSPLLDDMEPLMVCDVWEHAYYLDYQNRRADFLRKVIDNHLNWKFISSCFNAV</sequence>
<evidence type="ECO:0000256" key="3">
    <source>
        <dbReference type="ARBA" id="ARBA00022723"/>
    </source>
</evidence>
<dbReference type="EC" id="1.15.1.1" evidence="7"/>
<feature type="domain" description="Manganese/iron superoxide dismutase C-terminal" evidence="9">
    <location>
        <begin position="150"/>
        <end position="249"/>
    </location>
</feature>
<keyword evidence="4 7" id="KW-0560">Oxidoreductase</keyword>
<accession>A0ABZ0US47</accession>
<reference evidence="10" key="1">
    <citation type="submission" date="2022-10" db="EMBL/GenBank/DDBJ databases">
        <title>Host association and intracellularity evolved multiple times independently in the Rickettsiales.</title>
        <authorList>
            <person name="Castelli M."/>
            <person name="Nardi T."/>
            <person name="Gammuto L."/>
            <person name="Bellinzona G."/>
            <person name="Sabaneyeva E."/>
            <person name="Potekhin A."/>
            <person name="Serra V."/>
            <person name="Petroni G."/>
            <person name="Sassera D."/>
        </authorList>
    </citation>
    <scope>NUCLEOTIDE SEQUENCE [LARGE SCALE GENOMIC DNA]</scope>
    <source>
        <strain evidence="10">US_Bl 11III1</strain>
    </source>
</reference>
<comment type="catalytic activity">
    <reaction evidence="6">
        <text>2 superoxide + 2 H(+) = H2O2 + O2</text>
        <dbReference type="Rhea" id="RHEA:20696"/>
        <dbReference type="ChEBI" id="CHEBI:15378"/>
        <dbReference type="ChEBI" id="CHEBI:15379"/>
        <dbReference type="ChEBI" id="CHEBI:16240"/>
        <dbReference type="ChEBI" id="CHEBI:18421"/>
        <dbReference type="EC" id="1.15.1.1"/>
    </reaction>
    <physiologicalReaction direction="left-to-right" evidence="6">
        <dbReference type="Rhea" id="RHEA:20697"/>
    </physiologicalReaction>
</comment>
<evidence type="ECO:0000259" key="8">
    <source>
        <dbReference type="Pfam" id="PF00081"/>
    </source>
</evidence>
<dbReference type="Proteomes" id="UP001325140">
    <property type="component" value="Chromosome"/>
</dbReference>
<dbReference type="EMBL" id="CP110343">
    <property type="protein sequence ID" value="WPX97844.1"/>
    <property type="molecule type" value="Genomic_DNA"/>
</dbReference>
<dbReference type="SUPFAM" id="SSF46609">
    <property type="entry name" value="Fe,Mn superoxide dismutase (SOD), N-terminal domain"/>
    <property type="match status" value="1"/>
</dbReference>
<dbReference type="InterPro" id="IPR036324">
    <property type="entry name" value="Mn/Fe_SOD_N_sf"/>
</dbReference>
<dbReference type="InterPro" id="IPR001189">
    <property type="entry name" value="Mn/Fe_SOD"/>
</dbReference>
<organism evidence="10 11">
    <name type="scientific">Candidatus Fokinia crypta</name>
    <dbReference type="NCBI Taxonomy" id="1920990"/>
    <lineage>
        <taxon>Bacteria</taxon>
        <taxon>Pseudomonadati</taxon>
        <taxon>Pseudomonadota</taxon>
        <taxon>Alphaproteobacteria</taxon>
        <taxon>Rickettsiales</taxon>
        <taxon>Candidatus Midichloriaceae</taxon>
        <taxon>Candidatus Fokinia</taxon>
    </lineage>
</organism>
<dbReference type="PRINTS" id="PR01703">
    <property type="entry name" value="MNSODISMTASE"/>
</dbReference>
<dbReference type="Pfam" id="PF00081">
    <property type="entry name" value="Sod_Fe_N"/>
    <property type="match status" value="1"/>
</dbReference>
<comment type="similarity">
    <text evidence="2 7">Belongs to the iron/manganese superoxide dismutase family.</text>
</comment>
<evidence type="ECO:0000259" key="9">
    <source>
        <dbReference type="Pfam" id="PF02777"/>
    </source>
</evidence>
<dbReference type="InterPro" id="IPR019832">
    <property type="entry name" value="Mn/Fe_SOD_C"/>
</dbReference>
<dbReference type="InterPro" id="IPR019831">
    <property type="entry name" value="Mn/Fe_SOD_N"/>
</dbReference>
<dbReference type="InterPro" id="IPR019833">
    <property type="entry name" value="Mn/Fe_SOD_BS"/>
</dbReference>
<evidence type="ECO:0000313" key="10">
    <source>
        <dbReference type="EMBL" id="WPX97844.1"/>
    </source>
</evidence>
<dbReference type="PIRSF" id="PIRSF000349">
    <property type="entry name" value="SODismutase"/>
    <property type="match status" value="1"/>
</dbReference>
<dbReference type="PANTHER" id="PTHR42769:SF3">
    <property type="entry name" value="SUPEROXIDE DISMUTASE [FE] 2, CHLOROPLASTIC"/>
    <property type="match status" value="1"/>
</dbReference>
<dbReference type="SUPFAM" id="SSF54719">
    <property type="entry name" value="Fe,Mn superoxide dismutase (SOD), C-terminal domain"/>
    <property type="match status" value="1"/>
</dbReference>
<dbReference type="PANTHER" id="PTHR42769">
    <property type="entry name" value="SUPEROXIDE DISMUTASE"/>
    <property type="match status" value="1"/>
</dbReference>
<dbReference type="Pfam" id="PF02777">
    <property type="entry name" value="Sod_Fe_C"/>
    <property type="match status" value="1"/>
</dbReference>
<dbReference type="Gene3D" id="1.10.287.990">
    <property type="entry name" value="Fe,Mn superoxide dismutase (SOD) domain"/>
    <property type="match status" value="1"/>
</dbReference>
<evidence type="ECO:0000256" key="6">
    <source>
        <dbReference type="ARBA" id="ARBA00047393"/>
    </source>
</evidence>
<evidence type="ECO:0000256" key="2">
    <source>
        <dbReference type="ARBA" id="ARBA00008714"/>
    </source>
</evidence>
<dbReference type="Gene3D" id="3.55.40.20">
    <property type="entry name" value="Iron/manganese superoxide dismutase, C-terminal domain"/>
    <property type="match status" value="1"/>
</dbReference>
<keyword evidence="3 7" id="KW-0479">Metal-binding</keyword>
<evidence type="ECO:0000256" key="1">
    <source>
        <dbReference type="ARBA" id="ARBA00001965"/>
    </source>
</evidence>
<feature type="domain" description="Manganese/iron superoxide dismutase N-terminal" evidence="8">
    <location>
        <begin position="42"/>
        <end position="135"/>
    </location>
</feature>
<protein>
    <recommendedName>
        <fullName evidence="7">Superoxide dismutase</fullName>
        <ecNumber evidence="7">1.15.1.1</ecNumber>
    </recommendedName>
</protein>
<comment type="function">
    <text evidence="5">Destroys superoxide anion radicals which are normally produced within the cells and which are toxic to biological systems. Catalyzes the dismutation of superoxide anion radicals into O2 and H2O2 by successive reduction and oxidation of the transition metal ion at the active site.</text>
</comment>
<keyword evidence="11" id="KW-1185">Reference proteome</keyword>
<gene>
    <name evidence="10" type="ORF">Fokcrypt_00367</name>
</gene>
<comment type="cofactor">
    <cofactor evidence="1">
        <name>Fe(3+)</name>
        <dbReference type="ChEBI" id="CHEBI:29034"/>
    </cofactor>
</comment>
<evidence type="ECO:0000256" key="5">
    <source>
        <dbReference type="ARBA" id="ARBA00024318"/>
    </source>
</evidence>
<evidence type="ECO:0000256" key="7">
    <source>
        <dbReference type="RuleBase" id="RU000414"/>
    </source>
</evidence>
<evidence type="ECO:0000256" key="4">
    <source>
        <dbReference type="ARBA" id="ARBA00023002"/>
    </source>
</evidence>